<reference evidence="1" key="1">
    <citation type="submission" date="2022-08" db="EMBL/GenBank/DDBJ databases">
        <title>A Global Phylogenomic Analysis of the Shiitake Genus Lentinula.</title>
        <authorList>
            <consortium name="DOE Joint Genome Institute"/>
            <person name="Sierra-Patev S."/>
            <person name="Min B."/>
            <person name="Naranjo-Ortiz M."/>
            <person name="Looney B."/>
            <person name="Konkel Z."/>
            <person name="Slot J.C."/>
            <person name="Sakamoto Y."/>
            <person name="Steenwyk J.L."/>
            <person name="Rokas A."/>
            <person name="Carro J."/>
            <person name="Camarero S."/>
            <person name="Ferreira P."/>
            <person name="Molpeceres G."/>
            <person name="Ruiz-Duenas F.J."/>
            <person name="Serrano A."/>
            <person name="Henrissat B."/>
            <person name="Drula E."/>
            <person name="Hughes K.W."/>
            <person name="Mata J.L."/>
            <person name="Ishikawa N.K."/>
            <person name="Vargas-Isla R."/>
            <person name="Ushijima S."/>
            <person name="Smith C.A."/>
            <person name="Ahrendt S."/>
            <person name="Andreopoulos W."/>
            <person name="He G."/>
            <person name="Labutti K."/>
            <person name="Lipzen A."/>
            <person name="Ng V."/>
            <person name="Riley R."/>
            <person name="Sandor L."/>
            <person name="Barry K."/>
            <person name="Martinez A.T."/>
            <person name="Xiao Y."/>
            <person name="Gibbons J.G."/>
            <person name="Terashima K."/>
            <person name="Grigoriev I.V."/>
            <person name="Hibbett D.S."/>
        </authorList>
    </citation>
    <scope>NUCLEOTIDE SEQUENCE</scope>
    <source>
        <strain evidence="1">JLM2183</strain>
    </source>
</reference>
<organism evidence="1 2">
    <name type="scientific">Lentinula aciculospora</name>
    <dbReference type="NCBI Taxonomy" id="153920"/>
    <lineage>
        <taxon>Eukaryota</taxon>
        <taxon>Fungi</taxon>
        <taxon>Dikarya</taxon>
        <taxon>Basidiomycota</taxon>
        <taxon>Agaricomycotina</taxon>
        <taxon>Agaricomycetes</taxon>
        <taxon>Agaricomycetidae</taxon>
        <taxon>Agaricales</taxon>
        <taxon>Marasmiineae</taxon>
        <taxon>Omphalotaceae</taxon>
        <taxon>Lentinula</taxon>
    </lineage>
</organism>
<dbReference type="EMBL" id="JAOTPV010000031">
    <property type="protein sequence ID" value="KAJ4469662.1"/>
    <property type="molecule type" value="Genomic_DNA"/>
</dbReference>
<sequence length="104" mass="11743">MVSLLGIKGTSPEINRKPFHIANSGQFRFYLGICNVEDAQLLHRNILDVWAMFQDVKYGYGGDIVHDKVCDGRSVVLEAQKQPTTSVDITLHQFRKVNLSNNQP</sequence>
<keyword evidence="2" id="KW-1185">Reference proteome</keyword>
<comment type="caution">
    <text evidence="1">The sequence shown here is derived from an EMBL/GenBank/DDBJ whole genome shotgun (WGS) entry which is preliminary data.</text>
</comment>
<protein>
    <submittedName>
        <fullName evidence="1">Uncharacterized protein</fullName>
    </submittedName>
</protein>
<proteinExistence type="predicted"/>
<dbReference type="Proteomes" id="UP001150266">
    <property type="component" value="Unassembled WGS sequence"/>
</dbReference>
<accession>A0A9W8ZZS6</accession>
<dbReference type="AlphaFoldDB" id="A0A9W8ZZS6"/>
<evidence type="ECO:0000313" key="1">
    <source>
        <dbReference type="EMBL" id="KAJ4469662.1"/>
    </source>
</evidence>
<evidence type="ECO:0000313" key="2">
    <source>
        <dbReference type="Proteomes" id="UP001150266"/>
    </source>
</evidence>
<name>A0A9W8ZZS6_9AGAR</name>
<gene>
    <name evidence="1" type="ORF">J3R30DRAFT_3713484</name>
</gene>